<sequence>LTHVKILDFVLLIRVAPRLLHITLHIFKYVYLHVSTFKLSQKSKPSEGTDSQSETFLYAPRELDSPRGQDSR</sequence>
<evidence type="ECO:0000256" key="1">
    <source>
        <dbReference type="SAM" id="MobiDB-lite"/>
    </source>
</evidence>
<gene>
    <name evidence="2" type="ORF">BN2614_LOCUS1</name>
</gene>
<dbReference type="Proteomes" id="UP000269945">
    <property type="component" value="Unassembled WGS sequence"/>
</dbReference>
<organism evidence="2 3">
    <name type="scientific">Gulo gulo</name>
    <name type="common">Wolverine</name>
    <name type="synonym">Gluton</name>
    <dbReference type="NCBI Taxonomy" id="48420"/>
    <lineage>
        <taxon>Eukaryota</taxon>
        <taxon>Metazoa</taxon>
        <taxon>Chordata</taxon>
        <taxon>Craniata</taxon>
        <taxon>Vertebrata</taxon>
        <taxon>Euteleostomi</taxon>
        <taxon>Mammalia</taxon>
        <taxon>Eutheria</taxon>
        <taxon>Laurasiatheria</taxon>
        <taxon>Carnivora</taxon>
        <taxon>Caniformia</taxon>
        <taxon>Musteloidea</taxon>
        <taxon>Mustelidae</taxon>
        <taxon>Guloninae</taxon>
        <taxon>Gulo</taxon>
    </lineage>
</organism>
<feature type="region of interest" description="Disordered" evidence="1">
    <location>
        <begin position="40"/>
        <end position="72"/>
    </location>
</feature>
<comment type="caution">
    <text evidence="2">The sequence shown here is derived from an EMBL/GenBank/DDBJ whole genome shotgun (WGS) entry which is preliminary data.</text>
</comment>
<keyword evidence="3" id="KW-1185">Reference proteome</keyword>
<accession>A0A9X9LNC2</accession>
<reference evidence="2 3" key="1">
    <citation type="submission" date="2018-10" db="EMBL/GenBank/DDBJ databases">
        <authorList>
            <person name="Ekblom R."/>
            <person name="Jareborg N."/>
        </authorList>
    </citation>
    <scope>NUCLEOTIDE SEQUENCE [LARGE SCALE GENOMIC DNA]</scope>
    <source>
        <tissue evidence="2">Muscle</tissue>
    </source>
</reference>
<feature type="compositionally biased region" description="Basic and acidic residues" evidence="1">
    <location>
        <begin position="61"/>
        <end position="72"/>
    </location>
</feature>
<proteinExistence type="predicted"/>
<evidence type="ECO:0000313" key="3">
    <source>
        <dbReference type="Proteomes" id="UP000269945"/>
    </source>
</evidence>
<dbReference type="EMBL" id="CYRY02008838">
    <property type="protein sequence ID" value="VCW77462.1"/>
    <property type="molecule type" value="Genomic_DNA"/>
</dbReference>
<dbReference type="AlphaFoldDB" id="A0A9X9LNC2"/>
<evidence type="ECO:0000313" key="2">
    <source>
        <dbReference type="EMBL" id="VCW77462.1"/>
    </source>
</evidence>
<feature type="compositionally biased region" description="Polar residues" evidence="1">
    <location>
        <begin position="40"/>
        <end position="55"/>
    </location>
</feature>
<feature type="non-terminal residue" evidence="2">
    <location>
        <position position="72"/>
    </location>
</feature>
<name>A0A9X9LNC2_GULGU</name>
<protein>
    <submittedName>
        <fullName evidence="2">Uncharacterized protein</fullName>
    </submittedName>
</protein>